<keyword evidence="18" id="KW-1185">Reference proteome</keyword>
<comment type="function">
    <text evidence="13">Glutamate-gated receptor that probably acts as non-selective cation channel.</text>
</comment>
<dbReference type="InterPro" id="IPR001828">
    <property type="entry name" value="ANF_lig-bd_rcpt"/>
</dbReference>
<keyword evidence="6 14" id="KW-1133">Transmembrane helix</keyword>
<dbReference type="FunFam" id="1.10.287.70:FF:000172">
    <property type="entry name" value="Glutamate receptor"/>
    <property type="match status" value="1"/>
</dbReference>
<evidence type="ECO:0000256" key="9">
    <source>
        <dbReference type="ARBA" id="ARBA00023170"/>
    </source>
</evidence>
<dbReference type="EMBL" id="JBJUIK010000012">
    <property type="protein sequence ID" value="KAL3509705.1"/>
    <property type="molecule type" value="Genomic_DNA"/>
</dbReference>
<dbReference type="Gene3D" id="1.10.287.70">
    <property type="match status" value="1"/>
</dbReference>
<evidence type="ECO:0000256" key="11">
    <source>
        <dbReference type="ARBA" id="ARBA00023286"/>
    </source>
</evidence>
<evidence type="ECO:0000256" key="14">
    <source>
        <dbReference type="SAM" id="Phobius"/>
    </source>
</evidence>
<dbReference type="PRINTS" id="PR01176">
    <property type="entry name" value="GABABRECEPTR"/>
</dbReference>
<keyword evidence="8 13" id="KW-0472">Membrane</keyword>
<keyword evidence="3 13" id="KW-0813">Transport</keyword>
<dbReference type="InterPro" id="IPR015683">
    <property type="entry name" value="Ionotropic_Glu_rcpt"/>
</dbReference>
<dbReference type="SUPFAM" id="SSF53822">
    <property type="entry name" value="Periplasmic binding protein-like I"/>
    <property type="match status" value="1"/>
</dbReference>
<keyword evidence="4 14" id="KW-0812">Transmembrane</keyword>
<evidence type="ECO:0000256" key="5">
    <source>
        <dbReference type="ARBA" id="ARBA00022729"/>
    </source>
</evidence>
<feature type="chain" id="PRO_5044755974" description="Glutamate receptor" evidence="15">
    <location>
        <begin position="24"/>
        <end position="914"/>
    </location>
</feature>
<accession>A0ABD2YQP9</accession>
<dbReference type="FunFam" id="3.40.50.2300:FF:000081">
    <property type="entry name" value="Glutamate receptor"/>
    <property type="match status" value="1"/>
</dbReference>
<dbReference type="Pfam" id="PF10613">
    <property type="entry name" value="Lig_chan-Glu_bd"/>
    <property type="match status" value="1"/>
</dbReference>
<dbReference type="InterPro" id="IPR001320">
    <property type="entry name" value="Iontro_rcpt_C"/>
</dbReference>
<evidence type="ECO:0000313" key="18">
    <source>
        <dbReference type="Proteomes" id="UP001630127"/>
    </source>
</evidence>
<organism evidence="17 18">
    <name type="scientific">Cinchona calisaya</name>
    <dbReference type="NCBI Taxonomy" id="153742"/>
    <lineage>
        <taxon>Eukaryota</taxon>
        <taxon>Viridiplantae</taxon>
        <taxon>Streptophyta</taxon>
        <taxon>Embryophyta</taxon>
        <taxon>Tracheophyta</taxon>
        <taxon>Spermatophyta</taxon>
        <taxon>Magnoliopsida</taxon>
        <taxon>eudicotyledons</taxon>
        <taxon>Gunneridae</taxon>
        <taxon>Pentapetalae</taxon>
        <taxon>asterids</taxon>
        <taxon>lamiids</taxon>
        <taxon>Gentianales</taxon>
        <taxon>Rubiaceae</taxon>
        <taxon>Cinchonoideae</taxon>
        <taxon>Cinchoneae</taxon>
        <taxon>Cinchona</taxon>
    </lineage>
</organism>
<feature type="domain" description="Ionotropic glutamate receptor C-terminal" evidence="16">
    <location>
        <begin position="460"/>
        <end position="809"/>
    </location>
</feature>
<feature type="transmembrane region" description="Helical" evidence="14">
    <location>
        <begin position="835"/>
        <end position="855"/>
    </location>
</feature>
<dbReference type="InterPro" id="IPR044440">
    <property type="entry name" value="GABAb_receptor_plant_PBP1"/>
</dbReference>
<dbReference type="GO" id="GO:0034220">
    <property type="term" value="P:monoatomic ion transmembrane transport"/>
    <property type="evidence" value="ECO:0007669"/>
    <property type="project" value="UniProtKB-KW"/>
</dbReference>
<dbReference type="InterPro" id="IPR028082">
    <property type="entry name" value="Peripla_BP_I"/>
</dbReference>
<evidence type="ECO:0000256" key="7">
    <source>
        <dbReference type="ARBA" id="ARBA00023065"/>
    </source>
</evidence>
<keyword evidence="11 13" id="KW-1071">Ligand-gated ion channel</keyword>
<dbReference type="PANTHER" id="PTHR18966">
    <property type="entry name" value="IONOTROPIC GLUTAMATE RECEPTOR"/>
    <property type="match status" value="1"/>
</dbReference>
<dbReference type="SUPFAM" id="SSF53850">
    <property type="entry name" value="Periplasmic binding protein-like II"/>
    <property type="match status" value="1"/>
</dbReference>
<evidence type="ECO:0000313" key="17">
    <source>
        <dbReference type="EMBL" id="KAL3509705.1"/>
    </source>
</evidence>
<comment type="subcellular location">
    <subcellularLocation>
        <location evidence="1">Membrane</location>
        <topology evidence="1">Multi-pass membrane protein</topology>
    </subcellularLocation>
</comment>
<evidence type="ECO:0000256" key="12">
    <source>
        <dbReference type="ARBA" id="ARBA00023303"/>
    </source>
</evidence>
<feature type="transmembrane region" description="Helical" evidence="14">
    <location>
        <begin position="650"/>
        <end position="673"/>
    </location>
</feature>
<evidence type="ECO:0000256" key="2">
    <source>
        <dbReference type="ARBA" id="ARBA00008685"/>
    </source>
</evidence>
<reference evidence="17 18" key="1">
    <citation type="submission" date="2024-11" db="EMBL/GenBank/DDBJ databases">
        <title>A near-complete genome assembly of Cinchona calisaya.</title>
        <authorList>
            <person name="Lian D.C."/>
            <person name="Zhao X.W."/>
            <person name="Wei L."/>
        </authorList>
    </citation>
    <scope>NUCLEOTIDE SEQUENCE [LARGE SCALE GENOMIC DNA]</scope>
    <source>
        <tissue evidence="17">Nenye</tissue>
    </source>
</reference>
<dbReference type="CDD" id="cd19990">
    <property type="entry name" value="PBP1_GABAb_receptor_plant"/>
    <property type="match status" value="1"/>
</dbReference>
<comment type="similarity">
    <text evidence="2 13">Belongs to the glutamate-gated ion channel (TC 1.A.10.1) family.</text>
</comment>
<dbReference type="FunFam" id="3.40.190.10:FF:000175">
    <property type="entry name" value="Glutamate receptor"/>
    <property type="match status" value="1"/>
</dbReference>
<protein>
    <recommendedName>
        <fullName evidence="13">Glutamate receptor</fullName>
    </recommendedName>
</protein>
<evidence type="ECO:0000256" key="13">
    <source>
        <dbReference type="PIRNR" id="PIRNR037090"/>
    </source>
</evidence>
<evidence type="ECO:0000256" key="10">
    <source>
        <dbReference type="ARBA" id="ARBA00023180"/>
    </source>
</evidence>
<dbReference type="Gene3D" id="3.40.50.2300">
    <property type="match status" value="2"/>
</dbReference>
<feature type="transmembrane region" description="Helical" evidence="14">
    <location>
        <begin position="581"/>
        <end position="599"/>
    </location>
</feature>
<evidence type="ECO:0000256" key="8">
    <source>
        <dbReference type="ARBA" id="ARBA00023136"/>
    </source>
</evidence>
<dbReference type="Gene3D" id="3.40.190.10">
    <property type="entry name" value="Periplasmic binding protein-like II"/>
    <property type="match status" value="2"/>
</dbReference>
<dbReference type="AlphaFoldDB" id="A0ABD2YQP9"/>
<evidence type="ECO:0000256" key="15">
    <source>
        <dbReference type="SAM" id="SignalP"/>
    </source>
</evidence>
<dbReference type="InterPro" id="IPR017103">
    <property type="entry name" value="Iontropic_Glu_rcpt_pln"/>
</dbReference>
<dbReference type="PRINTS" id="PR00248">
    <property type="entry name" value="GPCRMGR"/>
</dbReference>
<evidence type="ECO:0000256" key="4">
    <source>
        <dbReference type="ARBA" id="ARBA00022692"/>
    </source>
</evidence>
<dbReference type="InterPro" id="IPR000337">
    <property type="entry name" value="GPCR_3"/>
</dbReference>
<dbReference type="GO" id="GO:0016020">
    <property type="term" value="C:membrane"/>
    <property type="evidence" value="ECO:0007669"/>
    <property type="project" value="UniProtKB-SubCell"/>
</dbReference>
<feature type="signal peptide" evidence="15">
    <location>
        <begin position="1"/>
        <end position="23"/>
    </location>
</feature>
<evidence type="ECO:0000259" key="16">
    <source>
        <dbReference type="SMART" id="SM00079"/>
    </source>
</evidence>
<proteinExistence type="inferred from homology"/>
<dbReference type="InterPro" id="IPR019594">
    <property type="entry name" value="Glu/Gly-bd"/>
</dbReference>
<name>A0ABD2YQP9_9GENT</name>
<evidence type="ECO:0000256" key="6">
    <source>
        <dbReference type="ARBA" id="ARBA00022989"/>
    </source>
</evidence>
<keyword evidence="12 13" id="KW-0407">Ion channel</keyword>
<dbReference type="Pfam" id="PF00060">
    <property type="entry name" value="Lig_chan"/>
    <property type="match status" value="1"/>
</dbReference>
<dbReference type="Pfam" id="PF01094">
    <property type="entry name" value="ANF_receptor"/>
    <property type="match status" value="1"/>
</dbReference>
<sequence length="914" mass="102541">MRIIVGIAVIFLMLVLLSTSVECQRPCVVNVGAVFSFKSVIGRVAKAAMEIAVLDINADSTILNGTQLKLIMEDAKCNVFLGSIRAFQVLDNEVVAIIGPQSSSIAHTISQIANGLHVPIISYAATDPTLSALQFPYFLRSTHSDSYQMDAMADLIDFYGWKEVIAIYIDNDYGRNAISVLGDELAKNMAKISYKLALPSEFDVNTVTELLNKSKNLGPRVYVVHINPDPLLRFFRIAHKVNMMTSNYVWLATDWLSCTIDSLSKENQDLLSILEGVIVLRPYTPETTMKKAFESRWSKLQQKDLVHSRLNVYGLYAYDTVWAVARSIDKLLQVDANFSFSSSNILQDPKTDSMQLGKFKVFNGGKLLLKILSEINFTGLTGQVRFNADRNIIVTGYEVVNIVPMGNHTVSYWSNYSGFSLFPPESGKKNHIKIDNVTWPGGMTQTPRGWVIANGGRAFRIGIPKRASFKEFVTELNNSHNVQGYCIDLFNEAKKLIPYYIPFTFVPFGNGLFNPNYDDLVKMVANGVFDAAVGDIAIVTNRTRIVDFTQPFAATGLVIVAPIDKSKADSWVFLKPFELKLWAVIAVFFVIIAVVIWILEHRVNDEFRGSPKRQLITMFLFSFSTLFKTNRKYSIAVKEENTVSPLSRMVMVVWLFLLMVITSSYTASLTSILTVQQLSSPITGIDSLIASDWSIGYQVGSFAYSYLSDNLQIQRSRLVALGSPEEYEKALRQGPKNGGVAAIVDELPYIELFLSKRTDFGIVGQPFTKGGWGFAFQKDSPLAMDMSSAILKLAENGKLQEIHQNWFCKNKTVCPAARRKKADPNQLHISSFWELYLVCGVFSLAAILLFLFRVARQYVRYKRKQIETSTPSTSLSSNTHCSQVIYSFFDFIDEKEEAVKRYFNQHNNSQSHAS</sequence>
<dbReference type="FunFam" id="3.40.190.10:FF:000054">
    <property type="entry name" value="Glutamate receptor"/>
    <property type="match status" value="1"/>
</dbReference>
<keyword evidence="5 15" id="KW-0732">Signal</keyword>
<evidence type="ECO:0000256" key="3">
    <source>
        <dbReference type="ARBA" id="ARBA00022448"/>
    </source>
</evidence>
<dbReference type="SMART" id="SM00079">
    <property type="entry name" value="PBPe"/>
    <property type="match status" value="1"/>
</dbReference>
<dbReference type="PIRSF" id="PIRSF037090">
    <property type="entry name" value="Iontro_Glu-like_rcpt_pln"/>
    <property type="match status" value="1"/>
</dbReference>
<comment type="caution">
    <text evidence="17">The sequence shown here is derived from an EMBL/GenBank/DDBJ whole genome shotgun (WGS) entry which is preliminary data.</text>
</comment>
<gene>
    <name evidence="17" type="ORF">ACH5RR_029106</name>
</gene>
<dbReference type="Proteomes" id="UP001630127">
    <property type="component" value="Unassembled WGS sequence"/>
</dbReference>
<keyword evidence="10" id="KW-0325">Glycoprotein</keyword>
<dbReference type="CDD" id="cd13686">
    <property type="entry name" value="GluR_Plant"/>
    <property type="match status" value="1"/>
</dbReference>
<evidence type="ECO:0000256" key="1">
    <source>
        <dbReference type="ARBA" id="ARBA00004141"/>
    </source>
</evidence>
<keyword evidence="7 13" id="KW-0406">Ion transport</keyword>
<keyword evidence="9 13" id="KW-0675">Receptor</keyword>